<dbReference type="Gene3D" id="3.30.1330.40">
    <property type="entry name" value="RutC-like"/>
    <property type="match status" value="1"/>
</dbReference>
<dbReference type="OrthoDB" id="9803101at2"/>
<dbReference type="SUPFAM" id="SSF55298">
    <property type="entry name" value="YjgF-like"/>
    <property type="match status" value="1"/>
</dbReference>
<gene>
    <name evidence="1" type="ORF">SAMN05444280_110105</name>
</gene>
<keyword evidence="2" id="KW-1185">Reference proteome</keyword>
<dbReference type="STRING" id="1168035.SAMN05444280_110105"/>
<name>A0A1M6GBL6_9BACT</name>
<dbReference type="CDD" id="cd00448">
    <property type="entry name" value="YjgF_YER057c_UK114_family"/>
    <property type="match status" value="1"/>
</dbReference>
<dbReference type="EMBL" id="FQZE01000010">
    <property type="protein sequence ID" value="SHJ07311.1"/>
    <property type="molecule type" value="Genomic_DNA"/>
</dbReference>
<evidence type="ECO:0000313" key="2">
    <source>
        <dbReference type="Proteomes" id="UP000184050"/>
    </source>
</evidence>
<protein>
    <submittedName>
        <fullName evidence="1">Enamine deaminase RidA, house cleaning of reactive enamine intermediates, YjgF/YER057c/UK114 family</fullName>
    </submittedName>
</protein>
<sequence length="136" mass="14624">MKGKIQHINPEEIMKSLAFSQVVTTSGTGKTIYIGGQNAVDADRQLVGQRNIREQTVQVMKNIETALTASGATFDNVVKLNIFLVQGQDATSGFQAARPYLAKASNPPVVTVLFVAALGNPEYLVEIDATAFVPEE</sequence>
<dbReference type="AlphaFoldDB" id="A0A1M6GBL6"/>
<accession>A0A1M6GBL6</accession>
<dbReference type="InterPro" id="IPR035959">
    <property type="entry name" value="RutC-like_sf"/>
</dbReference>
<evidence type="ECO:0000313" key="1">
    <source>
        <dbReference type="EMBL" id="SHJ07311.1"/>
    </source>
</evidence>
<reference evidence="1 2" key="1">
    <citation type="submission" date="2016-11" db="EMBL/GenBank/DDBJ databases">
        <authorList>
            <person name="Jaros S."/>
            <person name="Januszkiewicz K."/>
            <person name="Wedrychowicz H."/>
        </authorList>
    </citation>
    <scope>NUCLEOTIDE SEQUENCE [LARGE SCALE GENOMIC DNA]</scope>
    <source>
        <strain evidence="1 2">DSM 27063</strain>
    </source>
</reference>
<dbReference type="PANTHER" id="PTHR43857:SF1">
    <property type="entry name" value="YJGH FAMILY PROTEIN"/>
    <property type="match status" value="1"/>
</dbReference>
<organism evidence="1 2">
    <name type="scientific">Tangfeifania diversioriginum</name>
    <dbReference type="NCBI Taxonomy" id="1168035"/>
    <lineage>
        <taxon>Bacteria</taxon>
        <taxon>Pseudomonadati</taxon>
        <taxon>Bacteroidota</taxon>
        <taxon>Bacteroidia</taxon>
        <taxon>Marinilabiliales</taxon>
        <taxon>Prolixibacteraceae</taxon>
        <taxon>Tangfeifania</taxon>
    </lineage>
</organism>
<dbReference type="Pfam" id="PF01042">
    <property type="entry name" value="Ribonuc_L-PSP"/>
    <property type="match status" value="1"/>
</dbReference>
<dbReference type="PANTHER" id="PTHR43857">
    <property type="entry name" value="BLR7761 PROTEIN"/>
    <property type="match status" value="1"/>
</dbReference>
<dbReference type="Proteomes" id="UP000184050">
    <property type="component" value="Unassembled WGS sequence"/>
</dbReference>
<proteinExistence type="predicted"/>
<dbReference type="InterPro" id="IPR006175">
    <property type="entry name" value="YjgF/YER057c/UK114"/>
</dbReference>
<dbReference type="RefSeq" id="WP_073168346.1">
    <property type="nucleotide sequence ID" value="NZ_FQZE01000010.1"/>
</dbReference>